<dbReference type="GO" id="GO:0003979">
    <property type="term" value="F:UDP-glucose 6-dehydrogenase activity"/>
    <property type="evidence" value="ECO:0007669"/>
    <property type="project" value="UniProtKB-EC"/>
</dbReference>
<feature type="binding site" evidence="10">
    <location>
        <position position="120"/>
    </location>
    <ligand>
        <name>NAD(+)</name>
        <dbReference type="ChEBI" id="CHEBI:57540"/>
    </ligand>
</feature>
<sequence>MKRVKAGIFGAGYVGLVTAAGLASRGLDIAVHDTSKEKIATLTAGGLPIFEPGLEKLLAEQHITYIQTAKELVTSCRYLFLCVGTPQAKNGEADLSFLESAVKTICRYADSDKIVIIKSTVPPGTGRLMEKLSETMNIEHRITFVSNPEFLRQGNAVQDFLFPDRIVIGSDDDETGTEVLQLYKQWDCPKLQMNRESAELTKYAANTFLAMKISYMNMMAGLAEKTGANIEDIERGIGSDSRIGKDFLKAGAGFGGSCFPKDLRALASIGTELNEELPLIRETLYINENQAKAVLRKLSTVFGGLLGRKIAVLGLSFKPMTDDVRSSPAVSAAEQLLLLGADVNVYDPLVRDNPVAGAVKSPSLLDCLEGCDAAIIMTEWDEFREILKPKMLNKLKSPVIVDGRNMFQLKEMKKLSREFPLYYDSVGRQRVNTLLTANKIK</sequence>
<organism evidence="12 13">
    <name type="scientific">Fictibacillus aquaticus</name>
    <dbReference type="NCBI Taxonomy" id="2021314"/>
    <lineage>
        <taxon>Bacteria</taxon>
        <taxon>Bacillati</taxon>
        <taxon>Bacillota</taxon>
        <taxon>Bacilli</taxon>
        <taxon>Bacillales</taxon>
        <taxon>Fictibacillaceae</taxon>
        <taxon>Fictibacillus</taxon>
    </lineage>
</organism>
<reference evidence="12 13" key="1">
    <citation type="submission" date="2017-07" db="EMBL/GenBank/DDBJ databases">
        <title>Fictibacillus sp. nov. GDSW-R2A3 Genome sequencing and assembly.</title>
        <authorList>
            <person name="Mayilraj S."/>
        </authorList>
    </citation>
    <scope>NUCLEOTIDE SEQUENCE [LARGE SCALE GENOMIC DNA]</scope>
    <source>
        <strain evidence="12 13">GDSW-R2A3</strain>
    </source>
</reference>
<evidence type="ECO:0000313" key="12">
    <source>
        <dbReference type="EMBL" id="OYD58281.1"/>
    </source>
</evidence>
<comment type="pathway">
    <text evidence="1">Nucleotide-sugar biosynthesis; UDP-alpha-D-glucuronate biosynthesis; UDP-alpha-D-glucuronate from UDP-alpha-D-glucose: step 1/1.</text>
</comment>
<dbReference type="SUPFAM" id="SSF48179">
    <property type="entry name" value="6-phosphogluconate dehydrogenase C-terminal domain-like"/>
    <property type="match status" value="1"/>
</dbReference>
<feature type="binding site" evidence="10">
    <location>
        <position position="325"/>
    </location>
    <ligand>
        <name>NAD(+)</name>
        <dbReference type="ChEBI" id="CHEBI:57540"/>
    </ligand>
</feature>
<evidence type="ECO:0000256" key="3">
    <source>
        <dbReference type="ARBA" id="ARBA00012954"/>
    </source>
</evidence>
<keyword evidence="4 7" id="KW-0560">Oxidoreductase</keyword>
<feature type="binding site" evidence="10">
    <location>
        <position position="261"/>
    </location>
    <ligand>
        <name>NAD(+)</name>
        <dbReference type="ChEBI" id="CHEBI:57540"/>
    </ligand>
</feature>
<evidence type="ECO:0000256" key="4">
    <source>
        <dbReference type="ARBA" id="ARBA00023002"/>
    </source>
</evidence>
<evidence type="ECO:0000259" key="11">
    <source>
        <dbReference type="SMART" id="SM00984"/>
    </source>
</evidence>
<dbReference type="GO" id="GO:0051287">
    <property type="term" value="F:NAD binding"/>
    <property type="evidence" value="ECO:0007669"/>
    <property type="project" value="InterPro"/>
</dbReference>
<feature type="binding site" evidence="10">
    <location>
        <position position="85"/>
    </location>
    <ligand>
        <name>NAD(+)</name>
        <dbReference type="ChEBI" id="CHEBI:57540"/>
    </ligand>
</feature>
<feature type="domain" description="UDP-glucose/GDP-mannose dehydrogenase C-terminal" evidence="11">
    <location>
        <begin position="311"/>
        <end position="409"/>
    </location>
</feature>
<dbReference type="GO" id="GO:0000271">
    <property type="term" value="P:polysaccharide biosynthetic process"/>
    <property type="evidence" value="ECO:0007669"/>
    <property type="project" value="InterPro"/>
</dbReference>
<dbReference type="Pfam" id="PF03721">
    <property type="entry name" value="UDPG_MGDP_dh_N"/>
    <property type="match status" value="1"/>
</dbReference>
<dbReference type="EC" id="1.1.1.22" evidence="3 7"/>
<proteinExistence type="inferred from homology"/>
<evidence type="ECO:0000256" key="10">
    <source>
        <dbReference type="PIRSR" id="PIRSR500134-3"/>
    </source>
</evidence>
<dbReference type="InterPro" id="IPR008927">
    <property type="entry name" value="6-PGluconate_DH-like_C_sf"/>
</dbReference>
<accession>A0A235FAB0</accession>
<dbReference type="SMART" id="SM00984">
    <property type="entry name" value="UDPG_MGDP_dh_C"/>
    <property type="match status" value="1"/>
</dbReference>
<dbReference type="OrthoDB" id="9803238at2"/>
<dbReference type="EMBL" id="NOII01000002">
    <property type="protein sequence ID" value="OYD58281.1"/>
    <property type="molecule type" value="Genomic_DNA"/>
</dbReference>
<dbReference type="PANTHER" id="PTHR43750">
    <property type="entry name" value="UDP-GLUCOSE 6-DEHYDROGENASE TUAD"/>
    <property type="match status" value="1"/>
</dbReference>
<dbReference type="Proteomes" id="UP000215059">
    <property type="component" value="Unassembled WGS sequence"/>
</dbReference>
<dbReference type="InterPro" id="IPR036220">
    <property type="entry name" value="UDP-Glc/GDP-Man_DH_C_sf"/>
</dbReference>
<dbReference type="InterPro" id="IPR014026">
    <property type="entry name" value="UDP-Glc/GDP-Man_DH_dimer"/>
</dbReference>
<dbReference type="GO" id="GO:0006065">
    <property type="term" value="P:UDP-glucuronate biosynthetic process"/>
    <property type="evidence" value="ECO:0007669"/>
    <property type="project" value="UniProtKB-UniPathway"/>
</dbReference>
<evidence type="ECO:0000256" key="7">
    <source>
        <dbReference type="PIRNR" id="PIRNR000124"/>
    </source>
</evidence>
<dbReference type="SUPFAM" id="SSF52413">
    <property type="entry name" value="UDP-glucose/GDP-mannose dehydrogenase C-terminal domain"/>
    <property type="match status" value="1"/>
</dbReference>
<comment type="caution">
    <text evidence="12">The sequence shown here is derived from an EMBL/GenBank/DDBJ whole genome shotgun (WGS) entry which is preliminary data.</text>
</comment>
<evidence type="ECO:0000256" key="2">
    <source>
        <dbReference type="ARBA" id="ARBA00006601"/>
    </source>
</evidence>
<dbReference type="NCBIfam" id="TIGR03026">
    <property type="entry name" value="NDP-sugDHase"/>
    <property type="match status" value="1"/>
</dbReference>
<keyword evidence="13" id="KW-1185">Reference proteome</keyword>
<evidence type="ECO:0000256" key="8">
    <source>
        <dbReference type="PIRSR" id="PIRSR500134-1"/>
    </source>
</evidence>
<feature type="binding site" evidence="9">
    <location>
        <begin position="247"/>
        <end position="251"/>
    </location>
    <ligand>
        <name>substrate</name>
    </ligand>
</feature>
<dbReference type="SUPFAM" id="SSF51735">
    <property type="entry name" value="NAD(P)-binding Rossmann-fold domains"/>
    <property type="match status" value="1"/>
</dbReference>
<dbReference type="InterPro" id="IPR028357">
    <property type="entry name" value="UDPglc_DH_bac"/>
</dbReference>
<feature type="binding site" evidence="9">
    <location>
        <position position="318"/>
    </location>
    <ligand>
        <name>substrate</name>
    </ligand>
</feature>
<dbReference type="AlphaFoldDB" id="A0A235FAB0"/>
<evidence type="ECO:0000256" key="1">
    <source>
        <dbReference type="ARBA" id="ARBA00004701"/>
    </source>
</evidence>
<dbReference type="PIRSF" id="PIRSF500134">
    <property type="entry name" value="UDPglc_DH_bac"/>
    <property type="match status" value="1"/>
</dbReference>
<protein>
    <recommendedName>
        <fullName evidence="3 7">UDP-glucose 6-dehydrogenase</fullName>
        <ecNumber evidence="3 7">1.1.1.22</ecNumber>
    </recommendedName>
</protein>
<keyword evidence="5 7" id="KW-0520">NAD</keyword>
<dbReference type="Gene3D" id="1.20.5.100">
    <property type="entry name" value="Cytochrome c1, transmembrane anchor, C-terminal"/>
    <property type="match status" value="1"/>
</dbReference>
<dbReference type="UniPathway" id="UPA00038">
    <property type="reaction ID" value="UER00491"/>
</dbReference>
<comment type="catalytic activity">
    <reaction evidence="6 7">
        <text>UDP-alpha-D-glucose + 2 NAD(+) + H2O = UDP-alpha-D-glucuronate + 2 NADH + 3 H(+)</text>
        <dbReference type="Rhea" id="RHEA:23596"/>
        <dbReference type="ChEBI" id="CHEBI:15377"/>
        <dbReference type="ChEBI" id="CHEBI:15378"/>
        <dbReference type="ChEBI" id="CHEBI:57540"/>
        <dbReference type="ChEBI" id="CHEBI:57945"/>
        <dbReference type="ChEBI" id="CHEBI:58052"/>
        <dbReference type="ChEBI" id="CHEBI:58885"/>
        <dbReference type="EC" id="1.1.1.22"/>
    </reaction>
</comment>
<dbReference type="Gene3D" id="3.40.50.720">
    <property type="entry name" value="NAD(P)-binding Rossmann-like Domain"/>
    <property type="match status" value="2"/>
</dbReference>
<dbReference type="InterPro" id="IPR036291">
    <property type="entry name" value="NAD(P)-bd_dom_sf"/>
</dbReference>
<dbReference type="Pfam" id="PF03720">
    <property type="entry name" value="UDPG_MGDP_dh_C"/>
    <property type="match status" value="1"/>
</dbReference>
<feature type="binding site" evidence="9">
    <location>
        <position position="255"/>
    </location>
    <ligand>
        <name>substrate</name>
    </ligand>
</feature>
<dbReference type="PIRSF" id="PIRSF000124">
    <property type="entry name" value="UDPglc_GDPman_dh"/>
    <property type="match status" value="1"/>
</dbReference>
<evidence type="ECO:0000256" key="5">
    <source>
        <dbReference type="ARBA" id="ARBA00023027"/>
    </source>
</evidence>
<dbReference type="InterPro" id="IPR014027">
    <property type="entry name" value="UDP-Glc/GDP-Man_DH_C"/>
</dbReference>
<dbReference type="InterPro" id="IPR017476">
    <property type="entry name" value="UDP-Glc/GDP-Man"/>
</dbReference>
<dbReference type="InterPro" id="IPR001732">
    <property type="entry name" value="UDP-Glc/GDP-Man_DH_N"/>
</dbReference>
<name>A0A235FAB0_9BACL</name>
<feature type="binding site" evidence="10">
    <location>
        <position position="33"/>
    </location>
    <ligand>
        <name>NAD(+)</name>
        <dbReference type="ChEBI" id="CHEBI:57540"/>
    </ligand>
</feature>
<dbReference type="Pfam" id="PF00984">
    <property type="entry name" value="UDPG_MGDP_dh"/>
    <property type="match status" value="1"/>
</dbReference>
<feature type="binding site" evidence="10">
    <location>
        <position position="38"/>
    </location>
    <ligand>
        <name>NAD(+)</name>
        <dbReference type="ChEBI" id="CHEBI:57540"/>
    </ligand>
</feature>
<evidence type="ECO:0000256" key="6">
    <source>
        <dbReference type="ARBA" id="ARBA00047473"/>
    </source>
</evidence>
<gene>
    <name evidence="12" type="ORF">CGZ90_10400</name>
</gene>
<evidence type="ECO:0000313" key="13">
    <source>
        <dbReference type="Proteomes" id="UP000215059"/>
    </source>
</evidence>
<evidence type="ECO:0000256" key="9">
    <source>
        <dbReference type="PIRSR" id="PIRSR500134-2"/>
    </source>
</evidence>
<dbReference type="PANTHER" id="PTHR43750:SF3">
    <property type="entry name" value="UDP-GLUCOSE 6-DEHYDROGENASE TUAD"/>
    <property type="match status" value="1"/>
</dbReference>
<feature type="active site" description="Nucleophile" evidence="8">
    <location>
        <position position="258"/>
    </location>
</feature>
<feature type="binding site" evidence="9">
    <location>
        <position position="202"/>
    </location>
    <ligand>
        <name>substrate</name>
    </ligand>
</feature>
<comment type="similarity">
    <text evidence="2 7">Belongs to the UDP-glucose/GDP-mannose dehydrogenase family.</text>
</comment>